<dbReference type="GO" id="GO:0006644">
    <property type="term" value="P:phospholipid metabolic process"/>
    <property type="evidence" value="ECO:0007669"/>
    <property type="project" value="InterPro"/>
</dbReference>
<evidence type="ECO:0000313" key="3">
    <source>
        <dbReference type="Proteomes" id="UP000521379"/>
    </source>
</evidence>
<keyword evidence="3" id="KW-1185">Reference proteome</keyword>
<dbReference type="EMBL" id="JAAVUN010000015">
    <property type="protein sequence ID" value="NKE10039.1"/>
    <property type="molecule type" value="Genomic_DNA"/>
</dbReference>
<accession>A0A846TTC7</accession>
<dbReference type="GO" id="GO:0004623">
    <property type="term" value="F:phospholipase A2 activity"/>
    <property type="evidence" value="ECO:0007669"/>
    <property type="project" value="InterPro"/>
</dbReference>
<proteinExistence type="predicted"/>
<dbReference type="InterPro" id="IPR036444">
    <property type="entry name" value="PLipase_A2_dom_sf"/>
</dbReference>
<dbReference type="RefSeq" id="WP_119932998.1">
    <property type="nucleotide sequence ID" value="NZ_JAAVUN010000015.1"/>
</dbReference>
<evidence type="ECO:0000256" key="1">
    <source>
        <dbReference type="SAM" id="SignalP"/>
    </source>
</evidence>
<organism evidence="2 3">
    <name type="scientific">Kocuria subflava</name>
    <dbReference type="NCBI Taxonomy" id="1736139"/>
    <lineage>
        <taxon>Bacteria</taxon>
        <taxon>Bacillati</taxon>
        <taxon>Actinomycetota</taxon>
        <taxon>Actinomycetes</taxon>
        <taxon>Micrococcales</taxon>
        <taxon>Micrococcaceae</taxon>
        <taxon>Kocuria</taxon>
    </lineage>
</organism>
<sequence>MTQHHISDRTTTRWRPAAVTRWGLAMIMSLFLSWTVLAAPGQAAPIQTDAVRGGPAHAGAAAVGAGGKGGFARGLPTQAAASSNASAALDQQVQDAGEFMRHSQSGSVYFDVHAAVAAGASPETLEIGAVVNQMTFAQATSPTTGPGSLTSAVDPASSGPMATAQFSLPVWGNWCGPGHGGGEPVDVLDSLCRTHDECYGTRGYFACSCDQALINDIRANAYRMGFRERIVAAAVSTYFTYTYCVSTR</sequence>
<comment type="caution">
    <text evidence="2">The sequence shown here is derived from an EMBL/GenBank/DDBJ whole genome shotgun (WGS) entry which is preliminary data.</text>
</comment>
<reference evidence="2 3" key="1">
    <citation type="submission" date="2020-02" db="EMBL/GenBank/DDBJ databases">
        <authorList>
            <person name="Sun Q."/>
        </authorList>
    </citation>
    <scope>NUCLEOTIDE SEQUENCE [LARGE SCALE GENOMIC DNA]</scope>
    <source>
        <strain evidence="2 3">YIM 13062</strain>
    </source>
</reference>
<evidence type="ECO:0000313" key="2">
    <source>
        <dbReference type="EMBL" id="NKE10039.1"/>
    </source>
</evidence>
<feature type="signal peptide" evidence="1">
    <location>
        <begin position="1"/>
        <end position="38"/>
    </location>
</feature>
<keyword evidence="1" id="KW-0732">Signal</keyword>
<dbReference type="GO" id="GO:0050482">
    <property type="term" value="P:arachidonate secretion"/>
    <property type="evidence" value="ECO:0007669"/>
    <property type="project" value="InterPro"/>
</dbReference>
<feature type="chain" id="PRO_5033048989" description="Phospholipase A2 domain-containing protein" evidence="1">
    <location>
        <begin position="39"/>
        <end position="248"/>
    </location>
</feature>
<name>A0A846TTC7_9MICC</name>
<dbReference type="SUPFAM" id="SSF48619">
    <property type="entry name" value="Phospholipase A2, PLA2"/>
    <property type="match status" value="1"/>
</dbReference>
<dbReference type="Gene3D" id="1.20.90.10">
    <property type="entry name" value="Phospholipase A2 domain"/>
    <property type="match status" value="1"/>
</dbReference>
<evidence type="ECO:0008006" key="4">
    <source>
        <dbReference type="Google" id="ProtNLM"/>
    </source>
</evidence>
<dbReference type="Proteomes" id="UP000521379">
    <property type="component" value="Unassembled WGS sequence"/>
</dbReference>
<dbReference type="AlphaFoldDB" id="A0A846TTC7"/>
<protein>
    <recommendedName>
        <fullName evidence="4">Phospholipase A2 domain-containing protein</fullName>
    </recommendedName>
</protein>
<gene>
    <name evidence="2" type="ORF">GTW58_08855</name>
</gene>